<name>A0A517YPV2_9BACT</name>
<evidence type="ECO:0000313" key="4">
    <source>
        <dbReference type="Proteomes" id="UP000317369"/>
    </source>
</evidence>
<accession>A0A517YPV2</accession>
<sequence precursor="true">MNRLKRLSGYSLFVIMAVAMMGFVWAEDGPYLAEVNWDKVDVMSGAGKRVYYKVGELKKGDTVTVIGRVYGWYRIKCTDSVYSYVSKAYVDMKGDPKVGVVNSNGTEVKAGMMNGKESDHHRVQLLLNEGDTVRIVGELGSLYKIVPPEEATVFIEPGALRSVSTALQMKKQEEAARQAQQPVAVKQTPVKASNLSLAERVKQATAKKNAEAQAAANTEVKGQVIAATPAGTTPVVKPAETTGLTLSKQTEQVKTNKDEVKYIAGSKGAILDESGISKELETLEKKMQELTKKKLEDQPLDVMIKAYEEMLAKKSVSEIDKEVIKLRLEALKHNKDLLSLLATIEEAEKPVVVEVKKEEVPVIEYDAVGQLLASAVYDGSTLPRMYRLVDPASNRTLAYVKPGQLVDGRATLGRLVGIVGSQSFDQSLKLNVISVEKIDVLEKTAKR</sequence>
<dbReference type="Gene3D" id="2.30.30.40">
    <property type="entry name" value="SH3 Domains"/>
    <property type="match status" value="1"/>
</dbReference>
<gene>
    <name evidence="3" type="ORF">KS4_02840</name>
</gene>
<feature type="domain" description="SH3b" evidence="2">
    <location>
        <begin position="53"/>
        <end position="91"/>
    </location>
</feature>
<dbReference type="KEGG" id="pcor:KS4_02840"/>
<dbReference type="OrthoDB" id="288013at2"/>
<dbReference type="InterPro" id="IPR003646">
    <property type="entry name" value="SH3-like_bac-type"/>
</dbReference>
<dbReference type="EMBL" id="CP036425">
    <property type="protein sequence ID" value="QDU32253.1"/>
    <property type="molecule type" value="Genomic_DNA"/>
</dbReference>
<dbReference type="RefSeq" id="WP_145073512.1">
    <property type="nucleotide sequence ID" value="NZ_CP036425.1"/>
</dbReference>
<organism evidence="3 4">
    <name type="scientific">Poriferisphaera corsica</name>
    <dbReference type="NCBI Taxonomy" id="2528020"/>
    <lineage>
        <taxon>Bacteria</taxon>
        <taxon>Pseudomonadati</taxon>
        <taxon>Planctomycetota</taxon>
        <taxon>Phycisphaerae</taxon>
        <taxon>Phycisphaerales</taxon>
        <taxon>Phycisphaeraceae</taxon>
        <taxon>Poriferisphaera</taxon>
    </lineage>
</organism>
<keyword evidence="4" id="KW-1185">Reference proteome</keyword>
<dbReference type="Pfam" id="PF08239">
    <property type="entry name" value="SH3_3"/>
    <property type="match status" value="1"/>
</dbReference>
<protein>
    <submittedName>
        <fullName evidence="3">Bacterial SH3 domain protein</fullName>
    </submittedName>
</protein>
<feature type="chain" id="PRO_5021735398" evidence="1">
    <location>
        <begin position="27"/>
        <end position="447"/>
    </location>
</feature>
<keyword evidence="1" id="KW-0732">Signal</keyword>
<feature type="signal peptide" evidence="1">
    <location>
        <begin position="1"/>
        <end position="26"/>
    </location>
</feature>
<proteinExistence type="predicted"/>
<evidence type="ECO:0000256" key="1">
    <source>
        <dbReference type="SAM" id="SignalP"/>
    </source>
</evidence>
<dbReference type="AlphaFoldDB" id="A0A517YPV2"/>
<evidence type="ECO:0000313" key="3">
    <source>
        <dbReference type="EMBL" id="QDU32253.1"/>
    </source>
</evidence>
<dbReference type="Proteomes" id="UP000317369">
    <property type="component" value="Chromosome"/>
</dbReference>
<evidence type="ECO:0000259" key="2">
    <source>
        <dbReference type="Pfam" id="PF08239"/>
    </source>
</evidence>
<reference evidence="3 4" key="1">
    <citation type="submission" date="2019-02" db="EMBL/GenBank/DDBJ databases">
        <title>Deep-cultivation of Planctomycetes and their phenomic and genomic characterization uncovers novel biology.</title>
        <authorList>
            <person name="Wiegand S."/>
            <person name="Jogler M."/>
            <person name="Boedeker C."/>
            <person name="Pinto D."/>
            <person name="Vollmers J."/>
            <person name="Rivas-Marin E."/>
            <person name="Kohn T."/>
            <person name="Peeters S.H."/>
            <person name="Heuer A."/>
            <person name="Rast P."/>
            <person name="Oberbeckmann S."/>
            <person name="Bunk B."/>
            <person name="Jeske O."/>
            <person name="Meyerdierks A."/>
            <person name="Storesund J.E."/>
            <person name="Kallscheuer N."/>
            <person name="Luecker S."/>
            <person name="Lage O.M."/>
            <person name="Pohl T."/>
            <person name="Merkel B.J."/>
            <person name="Hornburger P."/>
            <person name="Mueller R.-W."/>
            <person name="Bruemmer F."/>
            <person name="Labrenz M."/>
            <person name="Spormann A.M."/>
            <person name="Op den Camp H."/>
            <person name="Overmann J."/>
            <person name="Amann R."/>
            <person name="Jetten M.S.M."/>
            <person name="Mascher T."/>
            <person name="Medema M.H."/>
            <person name="Devos D.P."/>
            <person name="Kaster A.-K."/>
            <person name="Ovreas L."/>
            <person name="Rohde M."/>
            <person name="Galperin M.Y."/>
            <person name="Jogler C."/>
        </authorList>
    </citation>
    <scope>NUCLEOTIDE SEQUENCE [LARGE SCALE GENOMIC DNA]</scope>
    <source>
        <strain evidence="3 4">KS4</strain>
    </source>
</reference>